<gene>
    <name evidence="6" type="ORF">DD559_15495</name>
</gene>
<keyword evidence="2 5" id="KW-0812">Transmembrane</keyword>
<accession>A0A2U0SGR7</accession>
<evidence type="ECO:0000256" key="2">
    <source>
        <dbReference type="ARBA" id="ARBA00022692"/>
    </source>
</evidence>
<keyword evidence="3 5" id="KW-1133">Transmembrane helix</keyword>
<dbReference type="InterPro" id="IPR032808">
    <property type="entry name" value="DoxX"/>
</dbReference>
<evidence type="ECO:0000313" key="6">
    <source>
        <dbReference type="EMBL" id="PVX30568.1"/>
    </source>
</evidence>
<keyword evidence="7" id="KW-1185">Reference proteome</keyword>
<dbReference type="EMBL" id="QENQ01000001">
    <property type="protein sequence ID" value="PVX30568.1"/>
    <property type="molecule type" value="Genomic_DNA"/>
</dbReference>
<evidence type="ECO:0000256" key="1">
    <source>
        <dbReference type="ARBA" id="ARBA00004141"/>
    </source>
</evidence>
<keyword evidence="4 5" id="KW-0472">Membrane</keyword>
<proteinExistence type="predicted"/>
<evidence type="ECO:0000256" key="5">
    <source>
        <dbReference type="SAM" id="Phobius"/>
    </source>
</evidence>
<dbReference type="OrthoDB" id="7064507at2"/>
<feature type="transmembrane region" description="Helical" evidence="5">
    <location>
        <begin position="72"/>
        <end position="92"/>
    </location>
</feature>
<comment type="caution">
    <text evidence="6">The sequence shown here is derived from an EMBL/GenBank/DDBJ whole genome shotgun (WGS) entry which is preliminary data.</text>
</comment>
<feature type="transmembrane region" description="Helical" evidence="5">
    <location>
        <begin position="46"/>
        <end position="65"/>
    </location>
</feature>
<sequence length="146" mass="15381">MLLRTPMMAWLARGLLTLPFWSSGLSKLFLFDKGVAEMARAGLEPAAAFNIATIALQLAGSALIIANRAAWLGAGALGLFTGLTILLVHRFWAISEEPFRTIALHVSSEHVGMIGGLLAVAILSARRESAAAAPRAHPAQAGAARR</sequence>
<organism evidence="6 7">
    <name type="scientific">Sphingomonas pokkalii</name>
    <dbReference type="NCBI Taxonomy" id="2175090"/>
    <lineage>
        <taxon>Bacteria</taxon>
        <taxon>Pseudomonadati</taxon>
        <taxon>Pseudomonadota</taxon>
        <taxon>Alphaproteobacteria</taxon>
        <taxon>Sphingomonadales</taxon>
        <taxon>Sphingomonadaceae</taxon>
        <taxon>Sphingomonas</taxon>
    </lineage>
</organism>
<evidence type="ECO:0000256" key="4">
    <source>
        <dbReference type="ARBA" id="ARBA00023136"/>
    </source>
</evidence>
<dbReference type="GO" id="GO:0016020">
    <property type="term" value="C:membrane"/>
    <property type="evidence" value="ECO:0007669"/>
    <property type="project" value="UniProtKB-SubCell"/>
</dbReference>
<feature type="transmembrane region" description="Helical" evidence="5">
    <location>
        <begin position="104"/>
        <end position="125"/>
    </location>
</feature>
<evidence type="ECO:0000256" key="3">
    <source>
        <dbReference type="ARBA" id="ARBA00022989"/>
    </source>
</evidence>
<reference evidence="6 7" key="1">
    <citation type="submission" date="2018-05" db="EMBL/GenBank/DDBJ databases">
        <title>Description of Sphingomonas pokkalii sp nov, isolated from the rhizosphere of saline tolerant pokkali rice and its draft genome analysis.</title>
        <authorList>
            <person name="Menon R."/>
            <person name="Kumari S."/>
            <person name="Rameshkumar N."/>
        </authorList>
    </citation>
    <scope>NUCLEOTIDE SEQUENCE [LARGE SCALE GENOMIC DNA]</scope>
    <source>
        <strain evidence="6 7">L3B27</strain>
    </source>
</reference>
<comment type="subcellular location">
    <subcellularLocation>
        <location evidence="1">Membrane</location>
        <topology evidence="1">Multi-pass membrane protein</topology>
    </subcellularLocation>
</comment>
<protein>
    <submittedName>
        <fullName evidence="6">DoxX family protein</fullName>
    </submittedName>
</protein>
<dbReference type="Proteomes" id="UP000245890">
    <property type="component" value="Unassembled WGS sequence"/>
</dbReference>
<dbReference type="AlphaFoldDB" id="A0A2U0SGR7"/>
<evidence type="ECO:0000313" key="7">
    <source>
        <dbReference type="Proteomes" id="UP000245890"/>
    </source>
</evidence>
<name>A0A2U0SGR7_9SPHN</name>
<dbReference type="Pfam" id="PF07681">
    <property type="entry name" value="DoxX"/>
    <property type="match status" value="1"/>
</dbReference>